<evidence type="ECO:0000313" key="3">
    <source>
        <dbReference type="EMBL" id="KAF2963853.1"/>
    </source>
</evidence>
<protein>
    <submittedName>
        <fullName evidence="3">Uncharacterized protein</fullName>
    </submittedName>
</protein>
<reference evidence="3 4" key="1">
    <citation type="submission" date="2019-12" db="EMBL/GenBank/DDBJ databases">
        <title>Draft genome sequence of the ascomycete Xylaria multiplex DSM 110363.</title>
        <authorList>
            <person name="Buettner E."/>
            <person name="Kellner H."/>
        </authorList>
    </citation>
    <scope>NUCLEOTIDE SEQUENCE [LARGE SCALE GENOMIC DNA]</scope>
    <source>
        <strain evidence="3 4">DSM 110363</strain>
    </source>
</reference>
<dbReference type="EMBL" id="WUBL01000178">
    <property type="protein sequence ID" value="KAF2963853.1"/>
    <property type="molecule type" value="Genomic_DNA"/>
</dbReference>
<keyword evidence="2" id="KW-0812">Transmembrane</keyword>
<dbReference type="Proteomes" id="UP000481858">
    <property type="component" value="Unassembled WGS sequence"/>
</dbReference>
<dbReference type="OrthoDB" id="4773419at2759"/>
<feature type="compositionally biased region" description="Low complexity" evidence="1">
    <location>
        <begin position="56"/>
        <end position="89"/>
    </location>
</feature>
<feature type="compositionally biased region" description="Polar residues" evidence="1">
    <location>
        <begin position="44"/>
        <end position="55"/>
    </location>
</feature>
<keyword evidence="2" id="KW-1133">Transmembrane helix</keyword>
<proteinExistence type="predicted"/>
<accession>A0A7C8MM41</accession>
<gene>
    <name evidence="3" type="ORF">GQX73_g9721</name>
</gene>
<name>A0A7C8MM41_9PEZI</name>
<evidence type="ECO:0000256" key="1">
    <source>
        <dbReference type="SAM" id="MobiDB-lite"/>
    </source>
</evidence>
<sequence>MFGIAPSQNLAEPTSLLDSSPMGRDVAIHVLATPITLIGDSLRETSTSNGTPTAKSSSNSSLSSSANTSTDHGSHGTSSRSESPTSTPGGVVGLKPIEIGAGIGGAVVFLLLLVLMGFLVIRYRRKRLHGRALLETGSSQTSVRNSNDISAYLRLKSELDAAAVRAELEGTPVEGRGPGIHVLKPELEGTPGISNLPGVYVKKKAELENHDLSA</sequence>
<organism evidence="3 4">
    <name type="scientific">Xylaria multiplex</name>
    <dbReference type="NCBI Taxonomy" id="323545"/>
    <lineage>
        <taxon>Eukaryota</taxon>
        <taxon>Fungi</taxon>
        <taxon>Dikarya</taxon>
        <taxon>Ascomycota</taxon>
        <taxon>Pezizomycotina</taxon>
        <taxon>Sordariomycetes</taxon>
        <taxon>Xylariomycetidae</taxon>
        <taxon>Xylariales</taxon>
        <taxon>Xylariaceae</taxon>
        <taxon>Xylaria</taxon>
    </lineage>
</organism>
<evidence type="ECO:0000256" key="2">
    <source>
        <dbReference type="SAM" id="Phobius"/>
    </source>
</evidence>
<keyword evidence="4" id="KW-1185">Reference proteome</keyword>
<evidence type="ECO:0000313" key="4">
    <source>
        <dbReference type="Proteomes" id="UP000481858"/>
    </source>
</evidence>
<feature type="region of interest" description="Disordered" evidence="1">
    <location>
        <begin position="42"/>
        <end position="89"/>
    </location>
</feature>
<dbReference type="AlphaFoldDB" id="A0A7C8MM41"/>
<keyword evidence="2" id="KW-0472">Membrane</keyword>
<comment type="caution">
    <text evidence="3">The sequence shown here is derived from an EMBL/GenBank/DDBJ whole genome shotgun (WGS) entry which is preliminary data.</text>
</comment>
<feature type="transmembrane region" description="Helical" evidence="2">
    <location>
        <begin position="99"/>
        <end position="121"/>
    </location>
</feature>
<dbReference type="InParanoid" id="A0A7C8MM41"/>